<dbReference type="Pfam" id="PF13148">
    <property type="entry name" value="DUF3987"/>
    <property type="match status" value="1"/>
</dbReference>
<dbReference type="Proteomes" id="UP000277464">
    <property type="component" value="Chromosome"/>
</dbReference>
<organism evidence="2 3">
    <name type="scientific">Escherichia marmotae</name>
    <dbReference type="NCBI Taxonomy" id="1499973"/>
    <lineage>
        <taxon>Bacteria</taxon>
        <taxon>Pseudomonadati</taxon>
        <taxon>Pseudomonadota</taxon>
        <taxon>Gammaproteobacteria</taxon>
        <taxon>Enterobacterales</taxon>
        <taxon>Enterobacteriaceae</taxon>
        <taxon>Escherichia</taxon>
    </lineage>
</organism>
<evidence type="ECO:0000313" key="2">
    <source>
        <dbReference type="EMBL" id="VED81484.1"/>
    </source>
</evidence>
<dbReference type="EMBL" id="LR134270">
    <property type="protein sequence ID" value="VED81484.1"/>
    <property type="molecule type" value="Genomic_DNA"/>
</dbReference>
<accession>A0A7Z9D091</accession>
<reference evidence="2 3" key="1">
    <citation type="submission" date="2018-12" db="EMBL/GenBank/DDBJ databases">
        <authorList>
            <consortium name="Pathogen Informatics"/>
        </authorList>
    </citation>
    <scope>NUCLEOTIDE SEQUENCE [LARGE SCALE GENOMIC DNA]</scope>
    <source>
        <strain evidence="2 3">NCTC8196</strain>
    </source>
</reference>
<feature type="coiled-coil region" evidence="1">
    <location>
        <begin position="93"/>
        <end position="127"/>
    </location>
</feature>
<keyword evidence="1" id="KW-0175">Coiled coil</keyword>
<evidence type="ECO:0000313" key="3">
    <source>
        <dbReference type="Proteomes" id="UP000277464"/>
    </source>
</evidence>
<dbReference type="InterPro" id="IPR025048">
    <property type="entry name" value="DUF3987"/>
</dbReference>
<gene>
    <name evidence="2" type="primary">yfjI</name>
    <name evidence="2" type="ORF">NCTC8196_03975</name>
</gene>
<protein>
    <submittedName>
        <fullName evidence="2">CP4-57 prophage protein</fullName>
    </submittedName>
</protein>
<evidence type="ECO:0000256" key="1">
    <source>
        <dbReference type="SAM" id="Coils"/>
    </source>
</evidence>
<sequence>MNDVYPVDSFPPFIRNTIYEVQQRTQAPVSLIGTSLIGVMSYVSQNRITVCRFNDLWGPVSVYLITLAESGERKSTVDKMLMAPLYQLDKQLLSDYEGALVNWNNEIELLNIEKKALEKKIRTEICRGQDHSETNKKLKQLLGMYPEKPERVKMILNDATSSAIKDVLCSTWRSVGLMSDEAGTIFNGYALKELPFLNKIWDGSSFSIMRKSEPEKLITDAGMTISLMVQPSVFESYKARKGDFAKGVGFFARCLFCQPYSTQGSRQITNPVCSTKHLPVFHQRLMEIINESIDKPHIKERMCLHFSPEAQRRWIEFYNHTESQMSVFGCLYNYKDYASKIADNMARIAAILHYFNGDKGDISLHITEAAIEITTWYVNEYLRLFAKPEESAQINKDVEELDWWIRNQCSRIGAPYIRKNTILQYGPNRLRNNARVNEILEILYSQNRILVDKRGKTLYIKPVDAFSL</sequence>
<dbReference type="RefSeq" id="WP_126511430.1">
    <property type="nucleotide sequence ID" value="NZ_LR134270.1"/>
</dbReference>
<proteinExistence type="predicted"/>
<dbReference type="AlphaFoldDB" id="A0A7Z9D091"/>
<name>A0A7Z9D091_9ESCH</name>